<evidence type="ECO:0000256" key="1">
    <source>
        <dbReference type="ARBA" id="ARBA00001966"/>
    </source>
</evidence>
<dbReference type="PANTHER" id="PTHR43273:SF3">
    <property type="entry name" value="ANAEROBIC SULFATASE-MATURATING ENZYME HOMOLOG ASLB-RELATED"/>
    <property type="match status" value="1"/>
</dbReference>
<comment type="similarity">
    <text evidence="7">Belongs to the radical SAM superfamily. Anaerobic sulfatase-maturating enzyme family.</text>
</comment>
<dbReference type="EMBL" id="JTKH01000025">
    <property type="protein sequence ID" value="KII75414.1"/>
    <property type="molecule type" value="Genomic_DNA"/>
</dbReference>
<dbReference type="AlphaFoldDB" id="A0A0C2JBW9"/>
<dbReference type="SFLD" id="SFLDG01386">
    <property type="entry name" value="main_SPASM_domain-containing"/>
    <property type="match status" value="1"/>
</dbReference>
<dbReference type="SFLD" id="SFLDG01384">
    <property type="entry name" value="thioether_bond_formation_requi"/>
    <property type="match status" value="1"/>
</dbReference>
<dbReference type="Pfam" id="PF13186">
    <property type="entry name" value="SPASM"/>
    <property type="match status" value="1"/>
</dbReference>
<dbReference type="Gene3D" id="3.20.20.70">
    <property type="entry name" value="Aldolase class I"/>
    <property type="match status" value="1"/>
</dbReference>
<dbReference type="SFLD" id="SFLDG01072">
    <property type="entry name" value="dehydrogenase_like"/>
    <property type="match status" value="1"/>
</dbReference>
<dbReference type="InterPro" id="IPR023867">
    <property type="entry name" value="Sulphatase_maturase_rSAM"/>
</dbReference>
<evidence type="ECO:0000256" key="7">
    <source>
        <dbReference type="ARBA" id="ARBA00023601"/>
    </source>
</evidence>
<evidence type="ECO:0000259" key="8">
    <source>
        <dbReference type="PROSITE" id="PS51918"/>
    </source>
</evidence>
<dbReference type="InterPro" id="IPR034491">
    <property type="entry name" value="Anaerob_Ser_sulfatase-maturase"/>
</dbReference>
<dbReference type="GO" id="GO:0046872">
    <property type="term" value="F:metal ion binding"/>
    <property type="evidence" value="ECO:0007669"/>
    <property type="project" value="UniProtKB-KW"/>
</dbReference>
<dbReference type="InterPro" id="IPR047207">
    <property type="entry name" value="SPASM_anSME"/>
</dbReference>
<dbReference type="InterPro" id="IPR058240">
    <property type="entry name" value="rSAM_sf"/>
</dbReference>
<accession>A0A0C2JBW9</accession>
<dbReference type="SFLD" id="SFLDG01067">
    <property type="entry name" value="SPASM/twitch_domain_containing"/>
    <property type="match status" value="1"/>
</dbReference>
<dbReference type="NCBIfam" id="TIGR03942">
    <property type="entry name" value="sulfatase_rSAM"/>
    <property type="match status" value="1"/>
</dbReference>
<dbReference type="PANTHER" id="PTHR43273">
    <property type="entry name" value="ANAEROBIC SULFATASE-MATURATING ENZYME HOMOLOG ASLB-RELATED"/>
    <property type="match status" value="1"/>
</dbReference>
<keyword evidence="6" id="KW-0411">Iron-sulfur</keyword>
<dbReference type="SFLD" id="SFLDS00029">
    <property type="entry name" value="Radical_SAM"/>
    <property type="match status" value="1"/>
</dbReference>
<evidence type="ECO:0000256" key="6">
    <source>
        <dbReference type="ARBA" id="ARBA00023014"/>
    </source>
</evidence>
<protein>
    <submittedName>
        <fullName evidence="9">Radical SAM protein</fullName>
    </submittedName>
</protein>
<dbReference type="InterPro" id="IPR013785">
    <property type="entry name" value="Aldolase_TIM"/>
</dbReference>
<dbReference type="Proteomes" id="UP000031672">
    <property type="component" value="Unassembled WGS sequence"/>
</dbReference>
<keyword evidence="3" id="KW-0949">S-adenosyl-L-methionine</keyword>
<organism evidence="9 10">
    <name type="scientific">Vibrio renipiscarius</name>
    <dbReference type="NCBI Taxonomy" id="1461322"/>
    <lineage>
        <taxon>Bacteria</taxon>
        <taxon>Pseudomonadati</taxon>
        <taxon>Pseudomonadota</taxon>
        <taxon>Gammaproteobacteria</taxon>
        <taxon>Vibrionales</taxon>
        <taxon>Vibrionaceae</taxon>
        <taxon>Vibrio</taxon>
    </lineage>
</organism>
<comment type="caution">
    <text evidence="9">The sequence shown here is derived from an EMBL/GenBank/DDBJ whole genome shotgun (WGS) entry which is preliminary data.</text>
</comment>
<dbReference type="PROSITE" id="PS51918">
    <property type="entry name" value="RADICAL_SAM"/>
    <property type="match status" value="1"/>
</dbReference>
<evidence type="ECO:0000313" key="9">
    <source>
        <dbReference type="EMBL" id="KII75414.1"/>
    </source>
</evidence>
<evidence type="ECO:0000256" key="3">
    <source>
        <dbReference type="ARBA" id="ARBA00022691"/>
    </source>
</evidence>
<evidence type="ECO:0000313" key="10">
    <source>
        <dbReference type="Proteomes" id="UP000031672"/>
    </source>
</evidence>
<feature type="domain" description="Radical SAM core" evidence="8">
    <location>
        <begin position="1"/>
        <end position="234"/>
    </location>
</feature>
<evidence type="ECO:0000256" key="4">
    <source>
        <dbReference type="ARBA" id="ARBA00022723"/>
    </source>
</evidence>
<dbReference type="InterPro" id="IPR007197">
    <property type="entry name" value="rSAM"/>
</dbReference>
<reference evidence="9 10" key="1">
    <citation type="submission" date="2014-11" db="EMBL/GenBank/DDBJ databases">
        <title>Draft Genome Sequence of Vibrio piscirenalis strains CECT 8603T and CECT 8604, two marine Gammaproteobacterium isolated from cultured gilthead sea bream (Sparus aurata).</title>
        <authorList>
            <person name="Arahal D.R."/>
            <person name="Rodrigo-Torres L."/>
            <person name="Lucena T."/>
            <person name="Pujalte M.J."/>
        </authorList>
    </citation>
    <scope>NUCLEOTIDE SEQUENCE [LARGE SCALE GENOMIC DNA]</scope>
    <source>
        <strain evidence="9 10">DCR 1-4-2</strain>
    </source>
</reference>
<dbReference type="InterPro" id="IPR023885">
    <property type="entry name" value="4Fe4S-binding_SPASM_dom"/>
</dbReference>
<evidence type="ECO:0000256" key="2">
    <source>
        <dbReference type="ARBA" id="ARBA00022485"/>
    </source>
</evidence>
<name>A0A0C2JBW9_9VIBR</name>
<keyword evidence="2" id="KW-0004">4Fe-4S</keyword>
<dbReference type="NCBIfam" id="TIGR04085">
    <property type="entry name" value="rSAM_more_4Fe4S"/>
    <property type="match status" value="1"/>
</dbReference>
<keyword evidence="10" id="KW-1185">Reference proteome</keyword>
<keyword evidence="5" id="KW-0408">Iron</keyword>
<dbReference type="CDD" id="cd01335">
    <property type="entry name" value="Radical_SAM"/>
    <property type="match status" value="1"/>
</dbReference>
<dbReference type="SFLD" id="SFLDF00285">
    <property type="entry name" value="anaerobic_Ser-type_sulfatase-m"/>
    <property type="match status" value="1"/>
</dbReference>
<proteinExistence type="inferred from homology"/>
<dbReference type="Pfam" id="PF04055">
    <property type="entry name" value="Radical_SAM"/>
    <property type="match status" value="1"/>
</dbReference>
<evidence type="ECO:0000256" key="5">
    <source>
        <dbReference type="ARBA" id="ARBA00023004"/>
    </source>
</evidence>
<dbReference type="CDD" id="cd21120">
    <property type="entry name" value="SPASM_anSME"/>
    <property type="match status" value="1"/>
</dbReference>
<dbReference type="STRING" id="1461322.OJ16_19240"/>
<sequence>MASTQLPFSLFFKPLGSQCNLDCRYCYYWNKHDATHQAHIDHKLLDRAIEQHIAAQPVSDRPIDFIWHGGEPLLAGLAFYQSVVERQSHFISTLPHKPLVKNTIQTNGSLISQQWAKFFADHHFMVGISIDGPEHIHDLCRVDKKGNSTFSRTLRGIDHLRRNGVEFNTLSVINNQNYHCGQEIYQFLKQNGSGYMQFQPCLDHELDQRDERNWSLTGEQWGAFLCAVFDQWCANDVGKVYVQFFENCLMILMGYPSQMCHHSAECGQQLAIEKDGAIYSCDHYVYPDYQLGKLGEDVSEDASLQSLANSQTQRRFGADKQKTLSQQCRQCDFLPLCQGGCPKYRLVPHHGDEQHNALCAGYQRFFYHALPTLIPMVTAMKNGYSAEYYSLFR</sequence>
<accession>A0A0C2NXD2</accession>
<keyword evidence="4" id="KW-0479">Metal-binding</keyword>
<dbReference type="SUPFAM" id="SSF102114">
    <property type="entry name" value="Radical SAM enzymes"/>
    <property type="match status" value="1"/>
</dbReference>
<dbReference type="RefSeq" id="WP_040993077.1">
    <property type="nucleotide sequence ID" value="NZ_JTKH01000025.1"/>
</dbReference>
<dbReference type="GO" id="GO:0051539">
    <property type="term" value="F:4 iron, 4 sulfur cluster binding"/>
    <property type="evidence" value="ECO:0007669"/>
    <property type="project" value="UniProtKB-KW"/>
</dbReference>
<dbReference type="GO" id="GO:0016491">
    <property type="term" value="F:oxidoreductase activity"/>
    <property type="evidence" value="ECO:0007669"/>
    <property type="project" value="InterPro"/>
</dbReference>
<comment type="cofactor">
    <cofactor evidence="1">
        <name>[4Fe-4S] cluster</name>
        <dbReference type="ChEBI" id="CHEBI:49883"/>
    </cofactor>
</comment>
<dbReference type="OrthoDB" id="9782387at2"/>
<gene>
    <name evidence="9" type="ORF">OJ16_19240</name>
</gene>